<dbReference type="GO" id="GO:0016887">
    <property type="term" value="F:ATP hydrolysis activity"/>
    <property type="evidence" value="ECO:0007669"/>
    <property type="project" value="InterPro"/>
</dbReference>
<accession>A0A021VLG8</accession>
<dbReference type="CDD" id="cd03230">
    <property type="entry name" value="ABC_DR_subfamily_A"/>
    <property type="match status" value="1"/>
</dbReference>
<dbReference type="GO" id="GO:0005524">
    <property type="term" value="F:ATP binding"/>
    <property type="evidence" value="ECO:0007669"/>
    <property type="project" value="UniProtKB-KW"/>
</dbReference>
<dbReference type="InterPro" id="IPR017871">
    <property type="entry name" value="ABC_transporter-like_CS"/>
</dbReference>
<gene>
    <name evidence="10" type="ORF">N866_12080</name>
</gene>
<dbReference type="GO" id="GO:0046677">
    <property type="term" value="P:response to antibiotic"/>
    <property type="evidence" value="ECO:0007669"/>
    <property type="project" value="UniProtKB-KW"/>
</dbReference>
<keyword evidence="2" id="KW-0813">Transport</keyword>
<keyword evidence="3" id="KW-1003">Cell membrane</keyword>
<keyword evidence="5 10" id="KW-0067">ATP-binding</keyword>
<dbReference type="PROSITE" id="PS00211">
    <property type="entry name" value="ABC_TRANSPORTER_1"/>
    <property type="match status" value="1"/>
</dbReference>
<reference evidence="10 11" key="1">
    <citation type="submission" date="2014-01" db="EMBL/GenBank/DDBJ databases">
        <title>Actinotalea ferrariae CF5-4.</title>
        <authorList>
            <person name="Chen F."/>
            <person name="Li Y."/>
            <person name="Wang G."/>
        </authorList>
    </citation>
    <scope>NUCLEOTIDE SEQUENCE [LARGE SCALE GENOMIC DNA]</scope>
    <source>
        <strain evidence="10 11">CF5-4</strain>
    </source>
</reference>
<dbReference type="PANTHER" id="PTHR42711">
    <property type="entry name" value="ABC TRANSPORTER ATP-BINDING PROTEIN"/>
    <property type="match status" value="1"/>
</dbReference>
<feature type="non-terminal residue" evidence="10">
    <location>
        <position position="283"/>
    </location>
</feature>
<comment type="caution">
    <text evidence="10">The sequence shown here is derived from an EMBL/GenBank/DDBJ whole genome shotgun (WGS) entry which is preliminary data.</text>
</comment>
<keyword evidence="8" id="KW-0046">Antibiotic resistance</keyword>
<dbReference type="SMART" id="SM00382">
    <property type="entry name" value="AAA"/>
    <property type="match status" value="1"/>
</dbReference>
<evidence type="ECO:0000256" key="7">
    <source>
        <dbReference type="ARBA" id="ARBA00023136"/>
    </source>
</evidence>
<evidence type="ECO:0000256" key="6">
    <source>
        <dbReference type="ARBA" id="ARBA00022967"/>
    </source>
</evidence>
<dbReference type="SUPFAM" id="SSF52540">
    <property type="entry name" value="P-loop containing nucleoside triphosphate hydrolases"/>
    <property type="match status" value="1"/>
</dbReference>
<evidence type="ECO:0000259" key="9">
    <source>
        <dbReference type="PROSITE" id="PS50893"/>
    </source>
</evidence>
<evidence type="ECO:0000256" key="3">
    <source>
        <dbReference type="ARBA" id="ARBA00022475"/>
    </source>
</evidence>
<evidence type="ECO:0000313" key="10">
    <source>
        <dbReference type="EMBL" id="EYR62079.1"/>
    </source>
</evidence>
<dbReference type="InterPro" id="IPR050763">
    <property type="entry name" value="ABC_transporter_ATP-binding"/>
</dbReference>
<evidence type="ECO:0000256" key="2">
    <source>
        <dbReference type="ARBA" id="ARBA00022448"/>
    </source>
</evidence>
<dbReference type="InterPro" id="IPR003439">
    <property type="entry name" value="ABC_transporter-like_ATP-bd"/>
</dbReference>
<dbReference type="AlphaFoldDB" id="A0A021VLG8"/>
<dbReference type="FunFam" id="3.40.50.300:FF:000589">
    <property type="entry name" value="ABC transporter, ATP-binding subunit"/>
    <property type="match status" value="1"/>
</dbReference>
<keyword evidence="4" id="KW-0547">Nucleotide-binding</keyword>
<keyword evidence="11" id="KW-1185">Reference proteome</keyword>
<evidence type="ECO:0000256" key="4">
    <source>
        <dbReference type="ARBA" id="ARBA00022741"/>
    </source>
</evidence>
<keyword evidence="7" id="KW-0472">Membrane</keyword>
<comment type="subcellular location">
    <subcellularLocation>
        <location evidence="1">Cell membrane</location>
        <topology evidence="1">Peripheral membrane protein</topology>
    </subcellularLocation>
</comment>
<protein>
    <submittedName>
        <fullName evidence="10">Spermidine/putrescine ABC transporter ATP-binding protein</fullName>
    </submittedName>
</protein>
<evidence type="ECO:0000256" key="8">
    <source>
        <dbReference type="ARBA" id="ARBA00023251"/>
    </source>
</evidence>
<dbReference type="Pfam" id="PF00005">
    <property type="entry name" value="ABC_tran"/>
    <property type="match status" value="1"/>
</dbReference>
<dbReference type="EMBL" id="AXCW01000338">
    <property type="protein sequence ID" value="EYR62079.1"/>
    <property type="molecule type" value="Genomic_DNA"/>
</dbReference>
<organism evidence="10 11">
    <name type="scientific">Actinotalea ferrariae CF5-4</name>
    <dbReference type="NCBI Taxonomy" id="948458"/>
    <lineage>
        <taxon>Bacteria</taxon>
        <taxon>Bacillati</taxon>
        <taxon>Actinomycetota</taxon>
        <taxon>Actinomycetes</taxon>
        <taxon>Micrococcales</taxon>
        <taxon>Cellulomonadaceae</taxon>
        <taxon>Actinotalea</taxon>
    </lineage>
</organism>
<dbReference type="PROSITE" id="PS50893">
    <property type="entry name" value="ABC_TRANSPORTER_2"/>
    <property type="match status" value="1"/>
</dbReference>
<evidence type="ECO:0000313" key="11">
    <source>
        <dbReference type="Proteomes" id="UP000019753"/>
    </source>
</evidence>
<evidence type="ECO:0000256" key="5">
    <source>
        <dbReference type="ARBA" id="ARBA00022840"/>
    </source>
</evidence>
<dbReference type="Proteomes" id="UP000019753">
    <property type="component" value="Unassembled WGS sequence"/>
</dbReference>
<dbReference type="GO" id="GO:0005886">
    <property type="term" value="C:plasma membrane"/>
    <property type="evidence" value="ECO:0007669"/>
    <property type="project" value="UniProtKB-SubCell"/>
</dbReference>
<sequence length="283" mass="29311">MDLTDGDLDCILVPAAPDTASAGSPDAGARSAPEPAVVVSGLVKRYGRREAVRGLELHAPAGRLTALLGPNGAGKTTTVECCEGLRRPDLGSVRVLGLDPVRDAARLRPRVGVMLQDGGLPSTVPAGEVLRHVAAMYDRPRDLHELSSRLGLEAFARTQVRRLSGGQRQRLALACAVVGRPEVVFLDEPSAGLDPQARLAVWDLVRELRDAGTSIVLTTHQMAEAEALADHVVVVDDGRAVAAGTPAELVGGTDGGTLRVALATGQSADDDAAALGRWLGAAG</sequence>
<dbReference type="InterPro" id="IPR027417">
    <property type="entry name" value="P-loop_NTPase"/>
</dbReference>
<feature type="domain" description="ABC transporter" evidence="9">
    <location>
        <begin position="37"/>
        <end position="262"/>
    </location>
</feature>
<keyword evidence="6" id="KW-1278">Translocase</keyword>
<dbReference type="PANTHER" id="PTHR42711:SF16">
    <property type="entry name" value="ABC TRANSPORTER ATP-BINDING PROTEIN"/>
    <property type="match status" value="1"/>
</dbReference>
<dbReference type="Gene3D" id="3.40.50.300">
    <property type="entry name" value="P-loop containing nucleotide triphosphate hydrolases"/>
    <property type="match status" value="1"/>
</dbReference>
<name>A0A021VLG8_9CELL</name>
<evidence type="ECO:0000256" key="1">
    <source>
        <dbReference type="ARBA" id="ARBA00004202"/>
    </source>
</evidence>
<proteinExistence type="predicted"/>
<dbReference type="InterPro" id="IPR003593">
    <property type="entry name" value="AAA+_ATPase"/>
</dbReference>